<dbReference type="EMBL" id="ABOX02000018">
    <property type="protein sequence ID" value="EEF60278.1"/>
    <property type="molecule type" value="Genomic_DNA"/>
</dbReference>
<gene>
    <name evidence="3" type="ORF">Cflav_PD2974</name>
</gene>
<keyword evidence="1" id="KW-0488">Methylation</keyword>
<evidence type="ECO:0000313" key="4">
    <source>
        <dbReference type="Proteomes" id="UP000003688"/>
    </source>
</evidence>
<comment type="caution">
    <text evidence="3">The sequence shown here is derived from an EMBL/GenBank/DDBJ whole genome shotgun (WGS) entry which is preliminary data.</text>
</comment>
<dbReference type="InterPro" id="IPR045584">
    <property type="entry name" value="Pilin-like"/>
</dbReference>
<name>B9XIL5_PEDPL</name>
<dbReference type="InterPro" id="IPR011453">
    <property type="entry name" value="DUF1559"/>
</dbReference>
<keyword evidence="4" id="KW-1185">Reference proteome</keyword>
<evidence type="ECO:0000313" key="3">
    <source>
        <dbReference type="EMBL" id="EEF60278.1"/>
    </source>
</evidence>
<dbReference type="SUPFAM" id="SSF54523">
    <property type="entry name" value="Pili subunits"/>
    <property type="match status" value="1"/>
</dbReference>
<dbReference type="Proteomes" id="UP000003688">
    <property type="component" value="Unassembled WGS sequence"/>
</dbReference>
<evidence type="ECO:0000256" key="1">
    <source>
        <dbReference type="ARBA" id="ARBA00022481"/>
    </source>
</evidence>
<dbReference type="PANTHER" id="PTHR30093">
    <property type="entry name" value="GENERAL SECRETION PATHWAY PROTEIN G"/>
    <property type="match status" value="1"/>
</dbReference>
<feature type="domain" description="DUF1559" evidence="2">
    <location>
        <begin position="35"/>
        <end position="84"/>
    </location>
</feature>
<sequence length="250" mass="27529" precursor="true">MKRTSLRLGFTLIELLVVIAIIAILAALLLPALSSAKARAQRTTCSSNLKQINLALHLYAGDNSDTLPAMTTPALGFVGTNHWAIFYKPMVMKYAGLQGAPSLQDKLFACPADTFYYEWPTTTYKGESFCGQSITYYSSYGFSGMNASTNPPPGIFEEDAYGGVFGLKLASIKNPAKTVLVAEASTFFPWSWHEPKPMPAGLCQFKDAKNLVSFVDGHVSYIKIYWDSGFFVNACNYNPPAGYEYQWRGD</sequence>
<dbReference type="STRING" id="320771.Cflav_PD2974"/>
<dbReference type="Pfam" id="PF07596">
    <property type="entry name" value="SBP_bac_10"/>
    <property type="match status" value="1"/>
</dbReference>
<proteinExistence type="predicted"/>
<accession>B9XIL5</accession>
<dbReference type="GO" id="GO:0015628">
    <property type="term" value="P:protein secretion by the type II secretion system"/>
    <property type="evidence" value="ECO:0007669"/>
    <property type="project" value="InterPro"/>
</dbReference>
<dbReference type="GO" id="GO:0015627">
    <property type="term" value="C:type II protein secretion system complex"/>
    <property type="evidence" value="ECO:0007669"/>
    <property type="project" value="InterPro"/>
</dbReference>
<dbReference type="Gene3D" id="3.30.700.10">
    <property type="entry name" value="Glycoprotein, Type 4 Pilin"/>
    <property type="match status" value="1"/>
</dbReference>
<dbReference type="AlphaFoldDB" id="B9XIL5"/>
<organism evidence="3 4">
    <name type="scientific">Pedosphaera parvula (strain Ellin514)</name>
    <dbReference type="NCBI Taxonomy" id="320771"/>
    <lineage>
        <taxon>Bacteria</taxon>
        <taxon>Pseudomonadati</taxon>
        <taxon>Verrucomicrobiota</taxon>
        <taxon>Pedosphaerae</taxon>
        <taxon>Pedosphaerales</taxon>
        <taxon>Pedosphaeraceae</taxon>
        <taxon>Pedosphaera</taxon>
    </lineage>
</organism>
<dbReference type="InterPro" id="IPR012902">
    <property type="entry name" value="N_methyl_site"/>
</dbReference>
<dbReference type="NCBIfam" id="TIGR02532">
    <property type="entry name" value="IV_pilin_GFxxxE"/>
    <property type="match status" value="1"/>
</dbReference>
<dbReference type="OrthoDB" id="285651at2"/>
<dbReference type="RefSeq" id="WP_007415658.1">
    <property type="nucleotide sequence ID" value="NZ_ABOX02000018.1"/>
</dbReference>
<protein>
    <submittedName>
        <fullName evidence="3">Type II secretory pathway pseudopilin PulG-like protein</fullName>
    </submittedName>
</protein>
<reference evidence="3 4" key="1">
    <citation type="journal article" date="2011" name="J. Bacteriol.">
        <title>Genome sequence of 'Pedosphaera parvula' Ellin514, an aerobic Verrucomicrobial isolate from pasture soil.</title>
        <authorList>
            <person name="Kant R."/>
            <person name="van Passel M.W."/>
            <person name="Sangwan P."/>
            <person name="Palva A."/>
            <person name="Lucas S."/>
            <person name="Copeland A."/>
            <person name="Lapidus A."/>
            <person name="Glavina Del Rio T."/>
            <person name="Dalin E."/>
            <person name="Tice H."/>
            <person name="Bruce D."/>
            <person name="Goodwin L."/>
            <person name="Pitluck S."/>
            <person name="Chertkov O."/>
            <person name="Larimer F.W."/>
            <person name="Land M.L."/>
            <person name="Hauser L."/>
            <person name="Brettin T.S."/>
            <person name="Detter J.C."/>
            <person name="Han S."/>
            <person name="de Vos W.M."/>
            <person name="Janssen P.H."/>
            <person name="Smidt H."/>
        </authorList>
    </citation>
    <scope>NUCLEOTIDE SEQUENCE [LARGE SCALE GENOMIC DNA]</scope>
    <source>
        <strain evidence="3 4">Ellin514</strain>
    </source>
</reference>
<dbReference type="PRINTS" id="PR00813">
    <property type="entry name" value="BCTERIALGSPG"/>
</dbReference>
<dbReference type="InterPro" id="IPR000983">
    <property type="entry name" value="Bac_GSPG_pilin"/>
</dbReference>
<dbReference type="Pfam" id="PF07963">
    <property type="entry name" value="N_methyl"/>
    <property type="match status" value="1"/>
</dbReference>
<evidence type="ECO:0000259" key="2">
    <source>
        <dbReference type="Pfam" id="PF07596"/>
    </source>
</evidence>